<dbReference type="Gene3D" id="2.60.40.10">
    <property type="entry name" value="Immunoglobulins"/>
    <property type="match status" value="1"/>
</dbReference>
<sequence length="1123" mass="128076">MKQLNLLLLTLFVSFHLYAKNPIPKRVHFVTLDKSIAYKDIKISKVKAMLQDQKDFLWIGTQEGLLKFNGEKFDSYTRENTNHAIPNNDIASLIQLSNGDIWIGTYGGLCIYNPVKEKFNTYQQKDLNFNDILISDFLEDKKKNLWMASSDGVYVKKKDSAGFEKIQSDIEIAEVTSIIEDEYNTVWFGSSKGLFYIDKKGLVKKVNSFENVNILSLALSIDKKDIYVGSFQGLHAINAYNKKKIKLKLSEEIKEDVIWTLHSDVKSGVIWAGGQKGLIKISGNRIENIHSYTNGVQKKYRIYDLFVDNAGTLWIGTVFNELLKYETAENRFETFRKIEGDEKSLSSNVILSFLELRNGNFWIGTDGGSINVLKNDKDANLYFDPLLKNDPLENSVILSMAEHPTKPLVYIATYTMGIQVFDLEKNKFVKPFNRHTTNGKMLSDEVRHLSFDLNGHLWGATKGGIILINPETRKLHVYVNDSKLKTSLRNDAVLEVKHDKKGNHYAATFRGVNISSDKNLKYFEHIKIPGKDQKIATTSMDKNGNLWIGTLNEGVFVYNPTSKEFIKSISKPQIPSNSIFKIEEDSQGDFWISSSNGLIKMDVDTYESKVFGVIDGLQDDQFAYGSSYKTNDGLMLFGGVNGFSAFYPEDIISNQYKPKLAIQSLLINNKELKPSNENSLLEKSILFTNRINLHYNQNNIKIRFVALNYTYSGFNQYKYQLEGLNDEWVDNGNSNVAQFSNLSPGKYTFKVIGSNNDGIWNEEPVSLDIIITPPFWQTWIFRLLVAIILVLVVVLIINYRTKQLEIQKNILEAEVKSRTNELAESNQTLQIQQQDLQAKHEELLIQAEEISKQRKFLTERNEELQTANSTINHQMQTIQDSIRYAENIQSAILPSKEELTIGSDVEVIFRPKDVVSGDYYWAFNHNGYQYRAVVDCTGHGVPGAFMSMLGYSILNKAINQVQDSNPAEMLEILRKEIYTSLRQEVSNNSDGMDIILMARSLENKESILFAGAKIPLVVWRKEKGEVEVLPTDKARIGGNHRSTKKEFNLYTTNIQEGDLIYLYTDGIVDQANQEKKKVGSKQMYELIASIGDKELDRQKFAFEQLLEEYSLQRDDVTLIILKA</sequence>
<dbReference type="Pfam" id="PF07494">
    <property type="entry name" value="Reg_prop"/>
    <property type="match status" value="3"/>
</dbReference>
<keyword evidence="2" id="KW-0175">Coiled coil</keyword>
<evidence type="ECO:0000313" key="5">
    <source>
        <dbReference type="EMBL" id="NME67394.1"/>
    </source>
</evidence>
<feature type="transmembrane region" description="Helical" evidence="3">
    <location>
        <begin position="779"/>
        <end position="799"/>
    </location>
</feature>
<feature type="domain" description="PPM-type phosphatase" evidence="4">
    <location>
        <begin position="900"/>
        <end position="1123"/>
    </location>
</feature>
<keyword evidence="1" id="KW-0597">Phosphoprotein</keyword>
<dbReference type="Pfam" id="PF07228">
    <property type="entry name" value="SpoIIE"/>
    <property type="match status" value="1"/>
</dbReference>
<feature type="coiled-coil region" evidence="2">
    <location>
        <begin position="801"/>
        <end position="867"/>
    </location>
</feature>
<accession>A0A7X9P2D3</accession>
<dbReference type="InterPro" id="IPR011047">
    <property type="entry name" value="Quinoprotein_ADH-like_sf"/>
</dbReference>
<dbReference type="InterPro" id="IPR001932">
    <property type="entry name" value="PPM-type_phosphatase-like_dom"/>
</dbReference>
<organism evidence="5 6">
    <name type="scientific">Flammeovirga aprica JL-4</name>
    <dbReference type="NCBI Taxonomy" id="694437"/>
    <lineage>
        <taxon>Bacteria</taxon>
        <taxon>Pseudomonadati</taxon>
        <taxon>Bacteroidota</taxon>
        <taxon>Cytophagia</taxon>
        <taxon>Cytophagales</taxon>
        <taxon>Flammeovirgaceae</taxon>
        <taxon>Flammeovirga</taxon>
    </lineage>
</organism>
<dbReference type="Proteomes" id="UP000576082">
    <property type="component" value="Unassembled WGS sequence"/>
</dbReference>
<dbReference type="Pfam" id="PF07495">
    <property type="entry name" value="Y_Y_Y"/>
    <property type="match status" value="1"/>
</dbReference>
<dbReference type="SUPFAM" id="SSF50998">
    <property type="entry name" value="Quinoprotein alcohol dehydrogenase-like"/>
    <property type="match status" value="1"/>
</dbReference>
<evidence type="ECO:0000259" key="4">
    <source>
        <dbReference type="SMART" id="SM00331"/>
    </source>
</evidence>
<dbReference type="EMBL" id="JABANE010000010">
    <property type="protein sequence ID" value="NME67394.1"/>
    <property type="molecule type" value="Genomic_DNA"/>
</dbReference>
<dbReference type="InterPro" id="IPR015943">
    <property type="entry name" value="WD40/YVTN_repeat-like_dom_sf"/>
</dbReference>
<dbReference type="InterPro" id="IPR011110">
    <property type="entry name" value="Reg_prop"/>
</dbReference>
<evidence type="ECO:0000256" key="2">
    <source>
        <dbReference type="SAM" id="Coils"/>
    </source>
</evidence>
<comment type="caution">
    <text evidence="5">The sequence shown here is derived from an EMBL/GenBank/DDBJ whole genome shotgun (WGS) entry which is preliminary data.</text>
</comment>
<dbReference type="RefSeq" id="WP_169655710.1">
    <property type="nucleotide sequence ID" value="NZ_JABANE010000010.1"/>
</dbReference>
<dbReference type="SMART" id="SM00331">
    <property type="entry name" value="PP2C_SIG"/>
    <property type="match status" value="1"/>
</dbReference>
<dbReference type="FunFam" id="2.60.40.10:FF:000791">
    <property type="entry name" value="Two-component system sensor histidine kinase/response regulator"/>
    <property type="match status" value="1"/>
</dbReference>
<keyword evidence="3" id="KW-1133">Transmembrane helix</keyword>
<keyword evidence="3" id="KW-0812">Transmembrane</keyword>
<evidence type="ECO:0000256" key="3">
    <source>
        <dbReference type="SAM" id="Phobius"/>
    </source>
</evidence>
<dbReference type="InterPro" id="IPR011123">
    <property type="entry name" value="Y_Y_Y"/>
</dbReference>
<keyword evidence="3" id="KW-0472">Membrane</keyword>
<keyword evidence="6" id="KW-1185">Reference proteome</keyword>
<dbReference type="Gene3D" id="2.130.10.10">
    <property type="entry name" value="YVTN repeat-like/Quinoprotein amine dehydrogenase"/>
    <property type="match status" value="2"/>
</dbReference>
<dbReference type="InterPro" id="IPR036457">
    <property type="entry name" value="PPM-type-like_dom_sf"/>
</dbReference>
<dbReference type="GO" id="GO:0000155">
    <property type="term" value="F:phosphorelay sensor kinase activity"/>
    <property type="evidence" value="ECO:0007669"/>
    <property type="project" value="TreeGrafter"/>
</dbReference>
<evidence type="ECO:0000313" key="6">
    <source>
        <dbReference type="Proteomes" id="UP000576082"/>
    </source>
</evidence>
<protein>
    <submittedName>
        <fullName evidence="5">SpoIIE family protein phosphatase</fullName>
    </submittedName>
</protein>
<proteinExistence type="predicted"/>
<reference evidence="5 6" key="1">
    <citation type="submission" date="2020-04" db="EMBL/GenBank/DDBJ databases">
        <title>Flammeovirga sp. SR4, a novel species isolated from seawater.</title>
        <authorList>
            <person name="Wang X."/>
        </authorList>
    </citation>
    <scope>NUCLEOTIDE SEQUENCE [LARGE SCALE GENOMIC DNA]</scope>
    <source>
        <strain evidence="5 6">ATCC 23126</strain>
    </source>
</reference>
<dbReference type="AlphaFoldDB" id="A0A7X9P2D3"/>
<dbReference type="InterPro" id="IPR013783">
    <property type="entry name" value="Ig-like_fold"/>
</dbReference>
<dbReference type="PANTHER" id="PTHR43547:SF2">
    <property type="entry name" value="HYBRID SIGNAL TRANSDUCTION HISTIDINE KINASE C"/>
    <property type="match status" value="1"/>
</dbReference>
<dbReference type="PANTHER" id="PTHR43547">
    <property type="entry name" value="TWO-COMPONENT HISTIDINE KINASE"/>
    <property type="match status" value="1"/>
</dbReference>
<evidence type="ECO:0000256" key="1">
    <source>
        <dbReference type="ARBA" id="ARBA00022553"/>
    </source>
</evidence>
<gene>
    <name evidence="5" type="ORF">HHU12_05405</name>
</gene>
<dbReference type="Gene3D" id="3.60.40.10">
    <property type="entry name" value="PPM-type phosphatase domain"/>
    <property type="match status" value="1"/>
</dbReference>
<name>A0A7X9P2D3_9BACT</name>